<evidence type="ECO:0000313" key="2">
    <source>
        <dbReference type="EMBL" id="MBC2603263.1"/>
    </source>
</evidence>
<dbReference type="RefSeq" id="WP_185693896.1">
    <property type="nucleotide sequence ID" value="NZ_JACHVA010000125.1"/>
</dbReference>
<evidence type="ECO:0000256" key="1">
    <source>
        <dbReference type="SAM" id="MobiDB-lite"/>
    </source>
</evidence>
<dbReference type="EMBL" id="JACHVA010000125">
    <property type="protein sequence ID" value="MBC2603263.1"/>
    <property type="molecule type" value="Genomic_DNA"/>
</dbReference>
<dbReference type="AlphaFoldDB" id="A0A7X1B0A4"/>
<keyword evidence="3" id="KW-1185">Reference proteome</keyword>
<dbReference type="Gene3D" id="2.180.10.10">
    <property type="entry name" value="RHS repeat-associated core"/>
    <property type="match status" value="1"/>
</dbReference>
<sequence length="265" mass="29543">MVALNEAYAPSETHERRKNRVGGFFFLAASRAGSDQPASPDCVGEKRGHGYDTASGVTVYGFRYYVPETGRWPSRDPIEERGGLNLYAMVGNDAVNQWDFLGLAAIDEFYLPDSAEGVPWSYGDTDGALAYTSPRVQIRCACSETEDDATKFEVFCSVQVSFRIVISNEVRGLYIDGIYGHEQSHVRAMLQGFKRTSRHYKNLYNKKYTCKTECEDDGKHTYIEGQMKTIFDDIIRNEEAHVGSGPNDPYGEVPPIAEVPDPFGG</sequence>
<name>A0A7X1B0A4_9BACT</name>
<accession>A0A7X1B0A4</accession>
<protein>
    <submittedName>
        <fullName evidence="2">RHS repeat-associated core domain-containing protein</fullName>
    </submittedName>
</protein>
<proteinExistence type="predicted"/>
<organism evidence="2 3">
    <name type="scientific">Puniceicoccus vermicola</name>
    <dbReference type="NCBI Taxonomy" id="388746"/>
    <lineage>
        <taxon>Bacteria</taxon>
        <taxon>Pseudomonadati</taxon>
        <taxon>Verrucomicrobiota</taxon>
        <taxon>Opitutia</taxon>
        <taxon>Puniceicoccales</taxon>
        <taxon>Puniceicoccaceae</taxon>
        <taxon>Puniceicoccus</taxon>
    </lineage>
</organism>
<dbReference type="Proteomes" id="UP000525652">
    <property type="component" value="Unassembled WGS sequence"/>
</dbReference>
<comment type="caution">
    <text evidence="2">The sequence shown here is derived from an EMBL/GenBank/DDBJ whole genome shotgun (WGS) entry which is preliminary data.</text>
</comment>
<reference evidence="2 3" key="1">
    <citation type="submission" date="2020-07" db="EMBL/GenBank/DDBJ databases">
        <authorList>
            <person name="Feng X."/>
        </authorList>
    </citation>
    <scope>NUCLEOTIDE SEQUENCE [LARGE SCALE GENOMIC DNA]</scope>
    <source>
        <strain evidence="2 3">JCM14086</strain>
    </source>
</reference>
<gene>
    <name evidence="2" type="ORF">H5P30_15890</name>
</gene>
<evidence type="ECO:0000313" key="3">
    <source>
        <dbReference type="Proteomes" id="UP000525652"/>
    </source>
</evidence>
<dbReference type="NCBIfam" id="TIGR03696">
    <property type="entry name" value="Rhs_assc_core"/>
    <property type="match status" value="1"/>
</dbReference>
<dbReference type="InterPro" id="IPR022385">
    <property type="entry name" value="Rhs_assc_core"/>
</dbReference>
<feature type="region of interest" description="Disordered" evidence="1">
    <location>
        <begin position="241"/>
        <end position="265"/>
    </location>
</feature>